<feature type="domain" description="BZIP" evidence="2">
    <location>
        <begin position="24"/>
        <end position="38"/>
    </location>
</feature>
<gene>
    <name evidence="3" type="ORF">PENTCL1PPCAC_21331</name>
</gene>
<dbReference type="InterPro" id="IPR004827">
    <property type="entry name" value="bZIP"/>
</dbReference>
<accession>A0AAV5TY62</accession>
<reference evidence="3" key="1">
    <citation type="submission" date="2023-10" db="EMBL/GenBank/DDBJ databases">
        <title>Genome assembly of Pristionchus species.</title>
        <authorList>
            <person name="Yoshida K."/>
            <person name="Sommer R.J."/>
        </authorList>
    </citation>
    <scope>NUCLEOTIDE SEQUENCE</scope>
    <source>
        <strain evidence="3">RS0144</strain>
    </source>
</reference>
<proteinExistence type="predicted"/>
<dbReference type="Proteomes" id="UP001432027">
    <property type="component" value="Unassembled WGS sequence"/>
</dbReference>
<evidence type="ECO:0000259" key="2">
    <source>
        <dbReference type="PROSITE" id="PS00036"/>
    </source>
</evidence>
<evidence type="ECO:0000256" key="1">
    <source>
        <dbReference type="SAM" id="Coils"/>
    </source>
</evidence>
<dbReference type="EMBL" id="BTSX01000005">
    <property type="protein sequence ID" value="GMS99156.1"/>
    <property type="molecule type" value="Genomic_DNA"/>
</dbReference>
<dbReference type="InterPro" id="IPR046347">
    <property type="entry name" value="bZIP_sf"/>
</dbReference>
<sequence>ALMAKGRKCPTPTDPNELASYRMRRDKNNESAMKHRERTRQTVIQHQKLKEEHDRIIVEFEQAKLRIEELKKEKQLLLDYLLTHECVSSKAIREQLLSSSNLEKSAFQVVLPDTNRIQAASASIAPINNTVNEPFLSSKTQLQPHQTIGNNTNFFLSTFPAREARIVPPLTYSIPNFHSPVCSYGLPSTSSQILTPPFTPVGENLSVSELLLNTLSNSDYLHI</sequence>
<dbReference type="SUPFAM" id="SSF57959">
    <property type="entry name" value="Leucine zipper domain"/>
    <property type="match status" value="1"/>
</dbReference>
<protein>
    <recommendedName>
        <fullName evidence="2">BZIP domain-containing protein</fullName>
    </recommendedName>
</protein>
<evidence type="ECO:0000313" key="4">
    <source>
        <dbReference type="Proteomes" id="UP001432027"/>
    </source>
</evidence>
<dbReference type="GO" id="GO:0003700">
    <property type="term" value="F:DNA-binding transcription factor activity"/>
    <property type="evidence" value="ECO:0007669"/>
    <property type="project" value="InterPro"/>
</dbReference>
<organism evidence="3 4">
    <name type="scientific">Pristionchus entomophagus</name>
    <dbReference type="NCBI Taxonomy" id="358040"/>
    <lineage>
        <taxon>Eukaryota</taxon>
        <taxon>Metazoa</taxon>
        <taxon>Ecdysozoa</taxon>
        <taxon>Nematoda</taxon>
        <taxon>Chromadorea</taxon>
        <taxon>Rhabditida</taxon>
        <taxon>Rhabditina</taxon>
        <taxon>Diplogasteromorpha</taxon>
        <taxon>Diplogasteroidea</taxon>
        <taxon>Neodiplogasteridae</taxon>
        <taxon>Pristionchus</taxon>
    </lineage>
</organism>
<evidence type="ECO:0000313" key="3">
    <source>
        <dbReference type="EMBL" id="GMS99156.1"/>
    </source>
</evidence>
<dbReference type="PROSITE" id="PS00036">
    <property type="entry name" value="BZIP_BASIC"/>
    <property type="match status" value="1"/>
</dbReference>
<comment type="caution">
    <text evidence="3">The sequence shown here is derived from an EMBL/GenBank/DDBJ whole genome shotgun (WGS) entry which is preliminary data.</text>
</comment>
<feature type="coiled-coil region" evidence="1">
    <location>
        <begin position="46"/>
        <end position="80"/>
    </location>
</feature>
<feature type="non-terminal residue" evidence="3">
    <location>
        <position position="1"/>
    </location>
</feature>
<dbReference type="Gene3D" id="1.20.5.170">
    <property type="match status" value="1"/>
</dbReference>
<dbReference type="AlphaFoldDB" id="A0AAV5TY62"/>
<keyword evidence="1" id="KW-0175">Coiled coil</keyword>
<name>A0AAV5TY62_9BILA</name>
<keyword evidence="4" id="KW-1185">Reference proteome</keyword>